<keyword evidence="5 13" id="KW-0812">Transmembrane</keyword>
<feature type="transmembrane region" description="Helical" evidence="13">
    <location>
        <begin position="1243"/>
        <end position="1263"/>
    </location>
</feature>
<feature type="transmembrane region" description="Helical" evidence="13">
    <location>
        <begin position="121"/>
        <end position="138"/>
    </location>
</feature>
<evidence type="ECO:0000256" key="4">
    <source>
        <dbReference type="ARBA" id="ARBA00022448"/>
    </source>
</evidence>
<dbReference type="Pfam" id="PF24358">
    <property type="entry name" value="ABCC10_N"/>
    <property type="match status" value="1"/>
</dbReference>
<name>A0A4D6M088_VIGUN</name>
<dbReference type="CDD" id="cd03244">
    <property type="entry name" value="ABCC_MRP_domain2"/>
    <property type="match status" value="1"/>
</dbReference>
<evidence type="ECO:0000256" key="5">
    <source>
        <dbReference type="ARBA" id="ARBA00022692"/>
    </source>
</evidence>
<feature type="transmembrane region" description="Helical" evidence="13">
    <location>
        <begin position="522"/>
        <end position="550"/>
    </location>
</feature>
<dbReference type="Pfam" id="PF00005">
    <property type="entry name" value="ABC_tran"/>
    <property type="match status" value="2"/>
</dbReference>
<evidence type="ECO:0000256" key="3">
    <source>
        <dbReference type="ARBA" id="ARBA00012191"/>
    </source>
</evidence>
<dbReference type="InterPro" id="IPR027417">
    <property type="entry name" value="P-loop_NTPase"/>
</dbReference>
<feature type="domain" description="ABC transmembrane type-1" evidence="15">
    <location>
        <begin position="566"/>
        <end position="690"/>
    </location>
</feature>
<feature type="domain" description="ABC transmembrane type-1" evidence="15">
    <location>
        <begin position="1248"/>
        <end position="1524"/>
    </location>
</feature>
<dbReference type="GO" id="GO:0005524">
    <property type="term" value="F:ATP binding"/>
    <property type="evidence" value="ECO:0007669"/>
    <property type="project" value="UniProtKB-KW"/>
</dbReference>
<dbReference type="PANTHER" id="PTHR24223:SF367">
    <property type="entry name" value="ABC-TYPE XENOBIOTIC TRANSPORTER"/>
    <property type="match status" value="1"/>
</dbReference>
<feature type="transmembrane region" description="Helical" evidence="13">
    <location>
        <begin position="426"/>
        <end position="453"/>
    </location>
</feature>
<dbReference type="SUPFAM" id="SSF52540">
    <property type="entry name" value="P-loop containing nucleoside triphosphate hydrolases"/>
    <property type="match status" value="2"/>
</dbReference>
<dbReference type="InterPro" id="IPR056228">
    <property type="entry name" value="ABCC10-like_N"/>
</dbReference>
<dbReference type="PANTHER" id="PTHR24223">
    <property type="entry name" value="ATP-BINDING CASSETTE SUB-FAMILY C"/>
    <property type="match status" value="1"/>
</dbReference>
<evidence type="ECO:0000256" key="9">
    <source>
        <dbReference type="ARBA" id="ARBA00022967"/>
    </source>
</evidence>
<dbReference type="Pfam" id="PF00664">
    <property type="entry name" value="ABC_membrane"/>
    <property type="match status" value="4"/>
</dbReference>
<keyword evidence="6" id="KW-0677">Repeat</keyword>
<dbReference type="SMART" id="SM00382">
    <property type="entry name" value="AAA"/>
    <property type="match status" value="2"/>
</dbReference>
<dbReference type="PROSITE" id="PS00211">
    <property type="entry name" value="ABC_TRANSPORTER_1"/>
    <property type="match status" value="1"/>
</dbReference>
<keyword evidence="4" id="KW-0813">Transport</keyword>
<keyword evidence="11 13" id="KW-0472">Membrane</keyword>
<dbReference type="SUPFAM" id="SSF90123">
    <property type="entry name" value="ABC transporter transmembrane region"/>
    <property type="match status" value="4"/>
</dbReference>
<comment type="subcellular location">
    <subcellularLocation>
        <location evidence="1">Membrane</location>
        <topology evidence="1">Multi-pass membrane protein</topology>
    </subcellularLocation>
</comment>
<evidence type="ECO:0000256" key="1">
    <source>
        <dbReference type="ARBA" id="ARBA00004141"/>
    </source>
</evidence>
<evidence type="ECO:0000256" key="2">
    <source>
        <dbReference type="ARBA" id="ARBA00009726"/>
    </source>
</evidence>
<dbReference type="InterPro" id="IPR036640">
    <property type="entry name" value="ABC1_TM_sf"/>
</dbReference>
<feature type="transmembrane region" description="Helical" evidence="13">
    <location>
        <begin position="859"/>
        <end position="884"/>
    </location>
</feature>
<dbReference type="Proteomes" id="UP000501690">
    <property type="component" value="Linkage Group LG5"/>
</dbReference>
<keyword evidence="7" id="KW-0547">Nucleotide-binding</keyword>
<organism evidence="16 17">
    <name type="scientific">Vigna unguiculata</name>
    <name type="common">Cowpea</name>
    <dbReference type="NCBI Taxonomy" id="3917"/>
    <lineage>
        <taxon>Eukaryota</taxon>
        <taxon>Viridiplantae</taxon>
        <taxon>Streptophyta</taxon>
        <taxon>Embryophyta</taxon>
        <taxon>Tracheophyta</taxon>
        <taxon>Spermatophyta</taxon>
        <taxon>Magnoliopsida</taxon>
        <taxon>eudicotyledons</taxon>
        <taxon>Gunneridae</taxon>
        <taxon>Pentapetalae</taxon>
        <taxon>rosids</taxon>
        <taxon>fabids</taxon>
        <taxon>Fabales</taxon>
        <taxon>Fabaceae</taxon>
        <taxon>Papilionoideae</taxon>
        <taxon>50 kb inversion clade</taxon>
        <taxon>NPAAA clade</taxon>
        <taxon>indigoferoid/millettioid clade</taxon>
        <taxon>Phaseoleae</taxon>
        <taxon>Vigna</taxon>
    </lineage>
</organism>
<dbReference type="EMBL" id="CP039349">
    <property type="protein sequence ID" value="QCD94669.1"/>
    <property type="molecule type" value="Genomic_DNA"/>
</dbReference>
<dbReference type="EC" id="7.6.2.2" evidence="3"/>
<dbReference type="CDD" id="cd03250">
    <property type="entry name" value="ABCC_MRP_domain1"/>
    <property type="match status" value="1"/>
</dbReference>
<dbReference type="PROSITE" id="PS50929">
    <property type="entry name" value="ABC_TM1F"/>
    <property type="match status" value="4"/>
</dbReference>
<feature type="transmembrane region" description="Helical" evidence="13">
    <location>
        <begin position="739"/>
        <end position="759"/>
    </location>
</feature>
<dbReference type="InterPro" id="IPR003439">
    <property type="entry name" value="ABC_transporter-like_ATP-bd"/>
</dbReference>
<evidence type="ECO:0000256" key="10">
    <source>
        <dbReference type="ARBA" id="ARBA00022989"/>
    </source>
</evidence>
<feature type="transmembrane region" description="Helical" evidence="13">
    <location>
        <begin position="347"/>
        <end position="364"/>
    </location>
</feature>
<evidence type="ECO:0000256" key="6">
    <source>
        <dbReference type="ARBA" id="ARBA00022737"/>
    </source>
</evidence>
<feature type="transmembrane region" description="Helical" evidence="13">
    <location>
        <begin position="175"/>
        <end position="194"/>
    </location>
</feature>
<sequence length="1768" mass="199592">MEDFWSMACGETDCPGNGGKPPFCYDFKFLKDPSTCTIQFLIICFDVLLMIMLAFILIQKSLFKPFRGQFQVERYSNLQVLSAMTNGFLGLFYVCLGIWVLEEELRKRHTLFPLKLWLAELFQGFRWLFVGLSVSLQLKQLSRSWLWLLSLVTLFVSFIFCVISMSYAISSRKLIFKEALDFLSLPVSILLLLCTYKVHKREDTDGEIDEGLYEALNDHCSEVDPDNHVTPFAKAGFLSKMSFWWLNPLMKRGQEKTLQDEDMPKLRESDRTESCYLSFLERLNREKGKEPLSQSSVLWTIVWCHRREILMTGLFALLKVLTLSTGPVLLNAFILVSEGNGSFKYEGYVLVVSLFIIKIIESLSQRQWYFRSRLVGMKVRSLLTAAIYKKLLRLSSAARLTHSGGEIMNYVTVDAYSCLLYTSLQICIAIVILFHAIGIATISSLVVIVLTVLCNTPLAKLMHQLQSKLMVAQEERLKASSEARTNMKVLKLYAWETHFRKAIERLRNLELKLLRSVQLNTAYTIFLFWSSPVLVSAASFGTCYFFNIPLHAKMCIRDRHYAWLHFCLLYTSLQICIAIVILFHAIGIATISSLVVIVLTVLCNTPLAKLMHQLQSKLMVAQEERLKASSEARTNMKVLKLYAWETHFRKAIERLRNLELKLLRSVQLNTAYTIFLFWSSPVLVSAASFGTCYFFNIPLHAKMCIRDRHYAWLHFCLLYTSLQICIAIVILFHAIGIATISSLVVIVLTVLCNTCLLYTSLQICIAIVILFHAIGIATISSLVVIVLTVLCNTPLAKLMHKLQSKLMVAQDERLKASSEALTNMKVLKLYAWETHFRKAIERLRNLELKLLRSVQLKKAYNIFLFWSSPVLVSAASFGTCYFLNIPLHANNLFTFVATIRLVQEPITAIPDVIGVVIQAKVAFARIVQFLNAPELQSANFRNKSFDGSKGSIKIKSADFSWEGNESKSTLRNINLEIRHGQKFAICGEVGSGKSTLLATILGEVPMIKGTIEVYGKFAYVSQTAWIQTGTIRENILFGSDLDGHRYQETLRRSSLLKDLELFPHGDLTQIGERGVNLSGGQKQRIQLARALYQNADVYLLDDPFSAVDAHTATNLFNEYIMDGLKEKTVLLVTHQVDFLPAFDSVLLMSNGEILESAPYHHLLSTSQEFQDLVNAHKKTAGSNKTMNVSSSKRPSISAKEITQASKENQLKETYGNQLIKEEEREIGDTGLKPYLQYLNQTKGYIYFFVTSLCHLLFVICQILQNSWMAANVDNNQVSTLRLIVVYCMIGALSTVFLLIRTLLLVALGIQSSKYLFLQLTNSLFRAPMSFYDSTPLGRILSRVSSDLSIMDIDIPFIIAYTVGGTTNFYTNLIVLAIITWQILFIAVPMVYIAIRLQKYYFSTAKEVMRMNGTTKSFVANHVAETNAGVVTIRAFEEDNRFFEKSLHLIDINASPFFHSFASNEWLIQRLEIVSAVLLSSTALCMVTLPPGTFSSGFIGMALSYGLTLNAQLVFSIQSQCNLANYIISVERINQYMHIPSEAPEVVEGNRPPSDWPVAGKVELNDLQVRYRPDGPLILHGITCTFEAGHKIGIVGRTGSGKSTLISALFRLVEAAGGKIVVDGIDISSIGLHDLRSRFGVIPQDPTLFNGTVRYNLDPLSQYSDHEIWEVLGKCQLREVVQEKFQGLNSPGNIIANVMKTIRTEFADCTVITVAHRIPTVMDCTMVLSISDGRLVEYDEPTKLMTKEGSLFKQLVKEYWSHFQSAESH</sequence>
<dbReference type="CDD" id="cd18580">
    <property type="entry name" value="ABC_6TM_ABCC_D2"/>
    <property type="match status" value="1"/>
</dbReference>
<evidence type="ECO:0000256" key="8">
    <source>
        <dbReference type="ARBA" id="ARBA00022840"/>
    </source>
</evidence>
<keyword evidence="10 13" id="KW-1133">Transmembrane helix</keyword>
<evidence type="ECO:0000256" key="7">
    <source>
        <dbReference type="ARBA" id="ARBA00022741"/>
    </source>
</evidence>
<evidence type="ECO:0000256" key="11">
    <source>
        <dbReference type="ARBA" id="ARBA00023136"/>
    </source>
</evidence>
<keyword evidence="17" id="KW-1185">Reference proteome</keyword>
<dbReference type="PROSITE" id="PS50893">
    <property type="entry name" value="ABC_TRANSPORTER_2"/>
    <property type="match status" value="1"/>
</dbReference>
<evidence type="ECO:0000313" key="16">
    <source>
        <dbReference type="EMBL" id="QCD94669.1"/>
    </source>
</evidence>
<feature type="domain" description="ABC transmembrane type-1" evidence="15">
    <location>
        <begin position="756"/>
        <end position="918"/>
    </location>
</feature>
<dbReference type="FunFam" id="3.40.50.300:FF:000923">
    <property type="entry name" value="ABC transporter C family member 10"/>
    <property type="match status" value="1"/>
</dbReference>
<dbReference type="CDD" id="cd18579">
    <property type="entry name" value="ABC_6TM_ABCC_D1"/>
    <property type="match status" value="2"/>
</dbReference>
<dbReference type="InterPro" id="IPR011527">
    <property type="entry name" value="ABC1_TM_dom"/>
</dbReference>
<dbReference type="FunFam" id="3.40.50.300:FF:001958">
    <property type="entry name" value="ATP binding cassette subfamily C member 11"/>
    <property type="match status" value="1"/>
</dbReference>
<evidence type="ECO:0000259" key="14">
    <source>
        <dbReference type="PROSITE" id="PS50893"/>
    </source>
</evidence>
<feature type="transmembrane region" description="Helical" evidence="13">
    <location>
        <begin position="709"/>
        <end position="732"/>
    </location>
</feature>
<feature type="transmembrane region" description="Helical" evidence="13">
    <location>
        <begin position="38"/>
        <end position="58"/>
    </location>
</feature>
<feature type="transmembrane region" description="Helical" evidence="13">
    <location>
        <begin position="78"/>
        <end position="101"/>
    </location>
</feature>
<evidence type="ECO:0000256" key="13">
    <source>
        <dbReference type="SAM" id="Phobius"/>
    </source>
</evidence>
<feature type="transmembrane region" description="Helical" evidence="13">
    <location>
        <begin position="1372"/>
        <end position="1394"/>
    </location>
</feature>
<dbReference type="GO" id="GO:0016887">
    <property type="term" value="F:ATP hydrolysis activity"/>
    <property type="evidence" value="ECO:0007669"/>
    <property type="project" value="InterPro"/>
</dbReference>
<feature type="domain" description="ABC transporter" evidence="14">
    <location>
        <begin position="954"/>
        <end position="1175"/>
    </location>
</feature>
<reference evidence="16 17" key="1">
    <citation type="submission" date="2019-04" db="EMBL/GenBank/DDBJ databases">
        <title>An improved genome assembly and genetic linkage map for asparagus bean, Vigna unguiculata ssp. sesquipedialis.</title>
        <authorList>
            <person name="Xia Q."/>
            <person name="Zhang R."/>
            <person name="Dong Y."/>
        </authorList>
    </citation>
    <scope>NUCLEOTIDE SEQUENCE [LARGE SCALE GENOMIC DNA]</scope>
    <source>
        <tissue evidence="16">Leaf</tissue>
    </source>
</reference>
<comment type="similarity">
    <text evidence="2">Belongs to the ABC transporter superfamily. ABCC family. Conjugate transporter (TC 3.A.1.208) subfamily.</text>
</comment>
<feature type="domain" description="ABC transmembrane type-1" evidence="15">
    <location>
        <begin position="310"/>
        <end position="541"/>
    </location>
</feature>
<dbReference type="GO" id="GO:0008559">
    <property type="term" value="F:ABC-type xenobiotic transporter activity"/>
    <property type="evidence" value="ECO:0007669"/>
    <property type="project" value="UniProtKB-EC"/>
</dbReference>
<gene>
    <name evidence="16" type="ORF">DEO72_LG5g2754</name>
</gene>
<feature type="transmembrane region" description="Helical" evidence="13">
    <location>
        <begin position="671"/>
        <end position="697"/>
    </location>
</feature>
<feature type="transmembrane region" description="Helical" evidence="13">
    <location>
        <begin position="1283"/>
        <end position="1309"/>
    </location>
</feature>
<evidence type="ECO:0000313" key="17">
    <source>
        <dbReference type="Proteomes" id="UP000501690"/>
    </source>
</evidence>
<evidence type="ECO:0000256" key="12">
    <source>
        <dbReference type="ARBA" id="ARBA00034018"/>
    </source>
</evidence>
<dbReference type="FunFam" id="1.20.1560.10:FF:000003">
    <property type="entry name" value="ABC transporter C family member 10"/>
    <property type="match status" value="2"/>
</dbReference>
<dbReference type="InterPro" id="IPR003593">
    <property type="entry name" value="AAA+_ATPase"/>
</dbReference>
<feature type="transmembrane region" description="Helical" evidence="13">
    <location>
        <begin position="765"/>
        <end position="791"/>
    </location>
</feature>
<dbReference type="Gene3D" id="3.40.50.300">
    <property type="entry name" value="P-loop containing nucleotide triphosphate hydrolases"/>
    <property type="match status" value="3"/>
</dbReference>
<feature type="transmembrane region" description="Helical" evidence="13">
    <location>
        <begin position="145"/>
        <end position="169"/>
    </location>
</feature>
<feature type="transmembrane region" description="Helical" evidence="13">
    <location>
        <begin position="588"/>
        <end position="607"/>
    </location>
</feature>
<evidence type="ECO:0000259" key="15">
    <source>
        <dbReference type="PROSITE" id="PS50929"/>
    </source>
</evidence>
<dbReference type="FunFam" id="1.20.1560.10:FF:000002">
    <property type="entry name" value="ABC transporter C family member 5"/>
    <property type="match status" value="1"/>
</dbReference>
<dbReference type="Gene3D" id="1.20.1560.10">
    <property type="entry name" value="ABC transporter type 1, transmembrane domain"/>
    <property type="match status" value="4"/>
</dbReference>
<protein>
    <recommendedName>
        <fullName evidence="3">ABC-type xenobiotic transporter</fullName>
        <ecNumber evidence="3">7.6.2.2</ecNumber>
    </recommendedName>
</protein>
<dbReference type="GO" id="GO:0016020">
    <property type="term" value="C:membrane"/>
    <property type="evidence" value="ECO:0007669"/>
    <property type="project" value="UniProtKB-SubCell"/>
</dbReference>
<dbReference type="InterPro" id="IPR044746">
    <property type="entry name" value="ABCC_6TM_D1"/>
</dbReference>
<keyword evidence="9" id="KW-1278">Translocase</keyword>
<dbReference type="InterPro" id="IPR017871">
    <property type="entry name" value="ABC_transporter-like_CS"/>
</dbReference>
<feature type="transmembrane region" description="Helical" evidence="13">
    <location>
        <begin position="562"/>
        <end position="582"/>
    </location>
</feature>
<dbReference type="InterPro" id="IPR044726">
    <property type="entry name" value="ABCC_6TM_D2"/>
</dbReference>
<comment type="catalytic activity">
    <reaction evidence="12">
        <text>ATP + H2O + xenobioticSide 1 = ADP + phosphate + xenobioticSide 2.</text>
        <dbReference type="EC" id="7.6.2.2"/>
    </reaction>
</comment>
<accession>A0A4D6M088</accession>
<keyword evidence="8 16" id="KW-0067">ATP-binding</keyword>
<feature type="transmembrane region" description="Helical" evidence="13">
    <location>
        <begin position="314"/>
        <end position="335"/>
    </location>
</feature>
<proteinExistence type="inferred from homology"/>
<dbReference type="InterPro" id="IPR050173">
    <property type="entry name" value="ABC_transporter_C-like"/>
</dbReference>